<comment type="caution">
    <text evidence="2">The sequence shown here is derived from an EMBL/GenBank/DDBJ whole genome shotgun (WGS) entry which is preliminary data.</text>
</comment>
<organism evidence="2 3">
    <name type="scientific">Anoxybacillus kestanbolensis</name>
    <dbReference type="NCBI Taxonomy" id="227476"/>
    <lineage>
        <taxon>Bacteria</taxon>
        <taxon>Bacillati</taxon>
        <taxon>Bacillota</taxon>
        <taxon>Bacilli</taxon>
        <taxon>Bacillales</taxon>
        <taxon>Anoxybacillaceae</taxon>
        <taxon>Anoxybacillus</taxon>
    </lineage>
</organism>
<evidence type="ECO:0000313" key="2">
    <source>
        <dbReference type="EMBL" id="OOE04681.1"/>
    </source>
</evidence>
<protein>
    <recommendedName>
        <fullName evidence="1">YpoC-like domain-containing protein</fullName>
    </recommendedName>
</protein>
<name>A0A1V3FSS9_9BACL</name>
<dbReference type="InterPro" id="IPR048427">
    <property type="entry name" value="YpoC"/>
</dbReference>
<gene>
    <name evidence="2" type="ORF">BO219_04615</name>
</gene>
<dbReference type="Proteomes" id="UP000188458">
    <property type="component" value="Unassembled WGS sequence"/>
</dbReference>
<feature type="domain" description="YpoC-like" evidence="1">
    <location>
        <begin position="51"/>
        <end position="162"/>
    </location>
</feature>
<sequence length="164" mass="19736">MIVPKLFQHPLFFSADFIDDIHTFQPFPMMMKHVPFYYDITQKEEPWQQKEQSLPAIFQLWEEEKRELAPLFAARQANEAKEGIVRGISYFLCALHWLNERAVSNVYEWEKEVQSLPLRPLNVVDRLSFIFVRPTLHHSFVQLDELFTELMKLFYKQMAQQKRD</sequence>
<accession>A0A1V3FSS9</accession>
<dbReference type="EMBL" id="MQAD01000005">
    <property type="protein sequence ID" value="OOE04681.1"/>
    <property type="molecule type" value="Genomic_DNA"/>
</dbReference>
<dbReference type="RefSeq" id="WP_006319513.1">
    <property type="nucleotide sequence ID" value="NZ_MQAD01000005.1"/>
</dbReference>
<evidence type="ECO:0000259" key="1">
    <source>
        <dbReference type="Pfam" id="PF21747"/>
    </source>
</evidence>
<dbReference type="AlphaFoldDB" id="A0A1V3FSS9"/>
<proteinExistence type="predicted"/>
<keyword evidence="3" id="KW-1185">Reference proteome</keyword>
<evidence type="ECO:0000313" key="3">
    <source>
        <dbReference type="Proteomes" id="UP000188458"/>
    </source>
</evidence>
<dbReference type="Pfam" id="PF21747">
    <property type="entry name" value="YpoC"/>
    <property type="match status" value="1"/>
</dbReference>
<reference evidence="3" key="1">
    <citation type="submission" date="2016-11" db="EMBL/GenBank/DDBJ databases">
        <title>Draft genome sequence of Anoxybacillus sp. strain 103 isolated from the Qarvajar hot spring in Nagorno-Karabach.</title>
        <authorList>
            <person name="Hovhannisyan P."/>
            <person name="Panosyan H."/>
            <person name="Birkeland N.-K."/>
        </authorList>
    </citation>
    <scope>NUCLEOTIDE SEQUENCE [LARGE SCALE GENOMIC DNA]</scope>
    <source>
        <strain evidence="3">103</strain>
    </source>
</reference>